<proteinExistence type="predicted"/>
<evidence type="ECO:0000313" key="2">
    <source>
        <dbReference type="EMBL" id="MBO1250786.1"/>
    </source>
</evidence>
<evidence type="ECO:0000259" key="1">
    <source>
        <dbReference type="Pfam" id="PF01863"/>
    </source>
</evidence>
<protein>
    <submittedName>
        <fullName evidence="2">M48 family metallopeptidase</fullName>
    </submittedName>
</protein>
<reference evidence="2" key="1">
    <citation type="submission" date="2021-03" db="EMBL/GenBank/DDBJ databases">
        <title>Comamonas denitrificans.</title>
        <authorList>
            <person name="Finster K."/>
        </authorList>
    </citation>
    <scope>NUCLEOTIDE SEQUENCE</scope>
    <source>
        <strain evidence="2">MM2021_4</strain>
    </source>
</reference>
<dbReference type="CDD" id="cd07344">
    <property type="entry name" value="M48_yhfN_like"/>
    <property type="match status" value="1"/>
</dbReference>
<dbReference type="PANTHER" id="PTHR30399">
    <property type="entry name" value="UNCHARACTERIZED PROTEIN YGJP"/>
    <property type="match status" value="1"/>
</dbReference>
<dbReference type="EMBL" id="JAFNME010000044">
    <property type="protein sequence ID" value="MBO1250786.1"/>
    <property type="molecule type" value="Genomic_DNA"/>
</dbReference>
<dbReference type="InterPro" id="IPR053136">
    <property type="entry name" value="UTP_pyrophosphatase-like"/>
</dbReference>
<feature type="non-terminal residue" evidence="2">
    <location>
        <position position="1"/>
    </location>
</feature>
<dbReference type="AlphaFoldDB" id="A0A939KEK1"/>
<accession>A0A939KEK1</accession>
<keyword evidence="3" id="KW-1185">Reference proteome</keyword>
<dbReference type="Gene3D" id="3.30.2010.10">
    <property type="entry name" value="Metalloproteases ('zincins'), catalytic domain"/>
    <property type="match status" value="1"/>
</dbReference>
<dbReference type="Proteomes" id="UP000664731">
    <property type="component" value="Unassembled WGS sequence"/>
</dbReference>
<name>A0A939KEK1_9BURK</name>
<dbReference type="PANTHER" id="PTHR30399:SF1">
    <property type="entry name" value="UTP PYROPHOSPHATASE"/>
    <property type="match status" value="1"/>
</dbReference>
<dbReference type="InterPro" id="IPR002725">
    <property type="entry name" value="YgjP-like_metallopeptidase"/>
</dbReference>
<organism evidence="2 3">
    <name type="scientific">Comamonas denitrificans</name>
    <dbReference type="NCBI Taxonomy" id="117506"/>
    <lineage>
        <taxon>Bacteria</taxon>
        <taxon>Pseudomonadati</taxon>
        <taxon>Pseudomonadota</taxon>
        <taxon>Betaproteobacteria</taxon>
        <taxon>Burkholderiales</taxon>
        <taxon>Comamonadaceae</taxon>
        <taxon>Comamonas</taxon>
    </lineage>
</organism>
<sequence length="247" mass="27656">RCAQGMTQAPPPTLPVPPLPPFTLVRSARRSLGLEISASKGLVVRAPLRASERQIQALLHEKAGWIRSKLSLVQERQEAQVHIAWHNRTTLPFLGGQLQLELHPSAPRQGLLVAVAAQRWVLHLPCATDASPATIRNTAWAWWLGQARSMFTERLQHYAPALGVAWRSLRLTNARTRWGSAKRDGSLMLNAKLLHYPLPVVDYVVVHELAHLHEMNHSPRFWAWVAQACPDYLALRAALKAQAAPLW</sequence>
<dbReference type="Pfam" id="PF01863">
    <property type="entry name" value="YgjP-like"/>
    <property type="match status" value="1"/>
</dbReference>
<evidence type="ECO:0000313" key="3">
    <source>
        <dbReference type="Proteomes" id="UP000664731"/>
    </source>
</evidence>
<dbReference type="RefSeq" id="WP_207576169.1">
    <property type="nucleotide sequence ID" value="NZ_JAFNME010000044.1"/>
</dbReference>
<gene>
    <name evidence="2" type="ORF">J1777_13280</name>
</gene>
<comment type="caution">
    <text evidence="2">The sequence shown here is derived from an EMBL/GenBank/DDBJ whole genome shotgun (WGS) entry which is preliminary data.</text>
</comment>
<feature type="domain" description="YgjP-like metallopeptidase" evidence="1">
    <location>
        <begin position="30"/>
        <end position="241"/>
    </location>
</feature>